<gene>
    <name evidence="1" type="ORF">UFOPK4410_00904</name>
</gene>
<reference evidence="1" key="1">
    <citation type="submission" date="2020-05" db="EMBL/GenBank/DDBJ databases">
        <authorList>
            <person name="Chiriac C."/>
            <person name="Salcher M."/>
            <person name="Ghai R."/>
            <person name="Kavagutti S V."/>
        </authorList>
    </citation>
    <scope>NUCLEOTIDE SEQUENCE</scope>
</reference>
<organism evidence="1">
    <name type="scientific">freshwater metagenome</name>
    <dbReference type="NCBI Taxonomy" id="449393"/>
    <lineage>
        <taxon>unclassified sequences</taxon>
        <taxon>metagenomes</taxon>
        <taxon>ecological metagenomes</taxon>
    </lineage>
</organism>
<dbReference type="AlphaFoldDB" id="A0A6J7VTG5"/>
<dbReference type="EMBL" id="CAFBRV010000091">
    <property type="protein sequence ID" value="CAB5118067.1"/>
    <property type="molecule type" value="Genomic_DNA"/>
</dbReference>
<proteinExistence type="predicted"/>
<accession>A0A6J7VTG5</accession>
<sequence length="77" mass="7944">MLPLMVFVATAVSPNASYKVTVYEDAFGSRVQLTFAATEVIAETAGAPGTARTSCSVLTFNFSDASVTTSANTASTQ</sequence>
<evidence type="ECO:0000313" key="1">
    <source>
        <dbReference type="EMBL" id="CAB5118067.1"/>
    </source>
</evidence>
<protein>
    <submittedName>
        <fullName evidence="1">Unannotated protein</fullName>
    </submittedName>
</protein>
<name>A0A6J7VTG5_9ZZZZ</name>